<evidence type="ECO:0000313" key="2">
    <source>
        <dbReference type="Proteomes" id="UP001066276"/>
    </source>
</evidence>
<dbReference type="Proteomes" id="UP001066276">
    <property type="component" value="Chromosome 1_1"/>
</dbReference>
<dbReference type="AlphaFoldDB" id="A0AAV7WWB1"/>
<evidence type="ECO:0000313" key="1">
    <source>
        <dbReference type="EMBL" id="KAJ1218422.1"/>
    </source>
</evidence>
<accession>A0AAV7WWB1</accession>
<keyword evidence="2" id="KW-1185">Reference proteome</keyword>
<comment type="caution">
    <text evidence="1">The sequence shown here is derived from an EMBL/GenBank/DDBJ whole genome shotgun (WGS) entry which is preliminary data.</text>
</comment>
<gene>
    <name evidence="1" type="ORF">NDU88_006002</name>
</gene>
<organism evidence="1 2">
    <name type="scientific">Pleurodeles waltl</name>
    <name type="common">Iberian ribbed newt</name>
    <dbReference type="NCBI Taxonomy" id="8319"/>
    <lineage>
        <taxon>Eukaryota</taxon>
        <taxon>Metazoa</taxon>
        <taxon>Chordata</taxon>
        <taxon>Craniata</taxon>
        <taxon>Vertebrata</taxon>
        <taxon>Euteleostomi</taxon>
        <taxon>Amphibia</taxon>
        <taxon>Batrachia</taxon>
        <taxon>Caudata</taxon>
        <taxon>Salamandroidea</taxon>
        <taxon>Salamandridae</taxon>
        <taxon>Pleurodelinae</taxon>
        <taxon>Pleurodeles</taxon>
    </lineage>
</organism>
<dbReference type="EMBL" id="JANPWB010000001">
    <property type="protein sequence ID" value="KAJ1218422.1"/>
    <property type="molecule type" value="Genomic_DNA"/>
</dbReference>
<protein>
    <submittedName>
        <fullName evidence="1">Uncharacterized protein</fullName>
    </submittedName>
</protein>
<sequence>MLACPPPFYRILPVGTWCTIEEPPVSTGIQDQAPLIEETPTVGKQPRVLGKILTPRLTLGGLSTLTMQLYALCTQAQYLHYWLYLTPFQPHVAIETDQTAPWPLHTALYLPYKPPTAEINAEECLCWAWDSLRKCAKLTHLYALSIPISHNPQQPPILDEGIRVPTRERTIVTFPNLYPDGKFMPAFEGTDTSNPTLMEILLYHELRAACRAIHMTFPEAPPQLPALEPIAGLYNAILLPSYCTYRSGCRVTRN</sequence>
<proteinExistence type="predicted"/>
<name>A0AAV7WWB1_PLEWA</name>
<reference evidence="1" key="1">
    <citation type="journal article" date="2022" name="bioRxiv">
        <title>Sequencing and chromosome-scale assembly of the giantPleurodeles waltlgenome.</title>
        <authorList>
            <person name="Brown T."/>
            <person name="Elewa A."/>
            <person name="Iarovenko S."/>
            <person name="Subramanian E."/>
            <person name="Araus A.J."/>
            <person name="Petzold A."/>
            <person name="Susuki M."/>
            <person name="Suzuki K.-i.T."/>
            <person name="Hayashi T."/>
            <person name="Toyoda A."/>
            <person name="Oliveira C."/>
            <person name="Osipova E."/>
            <person name="Leigh N.D."/>
            <person name="Simon A."/>
            <person name="Yun M.H."/>
        </authorList>
    </citation>
    <scope>NUCLEOTIDE SEQUENCE</scope>
    <source>
        <strain evidence="1">20211129_DDA</strain>
        <tissue evidence="1">Liver</tissue>
    </source>
</reference>